<dbReference type="RefSeq" id="WP_092343132.1">
    <property type="nucleotide sequence ID" value="NZ_FLSL01000092.1"/>
</dbReference>
<dbReference type="Proteomes" id="UP000198651">
    <property type="component" value="Chromosome I"/>
</dbReference>
<proteinExistence type="predicted"/>
<protein>
    <submittedName>
        <fullName evidence="2">Uncharacterized protein</fullName>
    </submittedName>
</protein>
<dbReference type="EMBL" id="LN906597">
    <property type="protein sequence ID" value="CUT17194.1"/>
    <property type="molecule type" value="Genomic_DNA"/>
</dbReference>
<gene>
    <name evidence="2" type="ORF">Ark11_0340</name>
</gene>
<name>A0A0S4M386_9BURK</name>
<evidence type="ECO:0000256" key="1">
    <source>
        <dbReference type="SAM" id="MobiDB-lite"/>
    </source>
</evidence>
<dbReference type="OrthoDB" id="9887677at2"/>
<sequence>MTIYDYDLSSSSSNGALSSPVDYSDSEGDFSSLVRERQVSVNPRNELSSRQYMGAGLLSSGFGNMQFDNASTFYSAD</sequence>
<organism evidence="2 3">
    <name type="scientific">Candidatus Ichthyocystis hellenicum</name>
    <dbReference type="NCBI Taxonomy" id="1561003"/>
    <lineage>
        <taxon>Bacteria</taxon>
        <taxon>Pseudomonadati</taxon>
        <taxon>Pseudomonadota</taxon>
        <taxon>Betaproteobacteria</taxon>
        <taxon>Burkholderiales</taxon>
        <taxon>Candidatus Ichthyocystis</taxon>
    </lineage>
</organism>
<accession>A0A0S4M386</accession>
<evidence type="ECO:0000313" key="2">
    <source>
        <dbReference type="EMBL" id="CUT17194.1"/>
    </source>
</evidence>
<feature type="region of interest" description="Disordered" evidence="1">
    <location>
        <begin position="1"/>
        <end position="29"/>
    </location>
</feature>
<reference evidence="3" key="1">
    <citation type="submission" date="2015-11" db="EMBL/GenBank/DDBJ databases">
        <authorList>
            <person name="Seth-Smith H.M.B."/>
        </authorList>
    </citation>
    <scope>NUCLEOTIDE SEQUENCE [LARGE SCALE GENOMIC DNA]</scope>
    <source>
        <strain evidence="3">2013Ark11</strain>
    </source>
</reference>
<feature type="compositionally biased region" description="Low complexity" evidence="1">
    <location>
        <begin position="9"/>
        <end position="19"/>
    </location>
</feature>
<keyword evidence="3" id="KW-1185">Reference proteome</keyword>
<dbReference type="STRING" id="1561003.Ark11_0340"/>
<evidence type="ECO:0000313" key="3">
    <source>
        <dbReference type="Proteomes" id="UP000198651"/>
    </source>
</evidence>
<dbReference type="AlphaFoldDB" id="A0A0S4M386"/>